<dbReference type="Proteomes" id="UP001216390">
    <property type="component" value="Chromosome"/>
</dbReference>
<dbReference type="InterPro" id="IPR017850">
    <property type="entry name" value="Alkaline_phosphatase_core_sf"/>
</dbReference>
<dbReference type="PANTHER" id="PTHR10151">
    <property type="entry name" value="ECTONUCLEOTIDE PYROPHOSPHATASE/PHOSPHODIESTERASE"/>
    <property type="match status" value="1"/>
</dbReference>
<sequence>MGDHPLIPDYGGACIASIVPALLEPGPTTPPWLPAAAVEADQVVLLVLDGLGWDQLQDRLATAPTLAGLDGGPVTSVTPTTTATALTSIATGLTPGEHGVVGYRVAVDGEVLNVLRWSTADGDARRHIDPEQFQTHPAFAAHRPAVVTKAEFASSGFSGAHLCEVRFNGYRVPSTLVTEVGRLLRGGEPFIYAYYDGVDKVAHEYGLGEHYDAEVAAADRLVGDVLSVLPPGAALVVTADHGQVHVGDRIRTLHRDLLPHISYQSGEGRFRWLHARSGRAPALHEAALAHHGHDAWVVTREETIEQGWWGPAVSSAARGRLGDVALVAREPVSFHDDADSGPFVLVGRHGSLTRDEMLVPCLVGTG</sequence>
<protein>
    <submittedName>
        <fullName evidence="1">Alkaline phosphatase family protein</fullName>
    </submittedName>
</protein>
<dbReference type="EMBL" id="CP116942">
    <property type="protein sequence ID" value="WCO65200.1"/>
    <property type="molecule type" value="Genomic_DNA"/>
</dbReference>
<dbReference type="Gene3D" id="3.40.720.10">
    <property type="entry name" value="Alkaline Phosphatase, subunit A"/>
    <property type="match status" value="1"/>
</dbReference>
<keyword evidence="2" id="KW-1185">Reference proteome</keyword>
<organism evidence="1 2">
    <name type="scientific">Iamia majanohamensis</name>
    <dbReference type="NCBI Taxonomy" id="467976"/>
    <lineage>
        <taxon>Bacteria</taxon>
        <taxon>Bacillati</taxon>
        <taxon>Actinomycetota</taxon>
        <taxon>Acidimicrobiia</taxon>
        <taxon>Acidimicrobiales</taxon>
        <taxon>Iamiaceae</taxon>
        <taxon>Iamia</taxon>
    </lineage>
</organism>
<dbReference type="InterPro" id="IPR002591">
    <property type="entry name" value="Phosphodiest/P_Trfase"/>
</dbReference>
<evidence type="ECO:0000313" key="1">
    <source>
        <dbReference type="EMBL" id="WCO65200.1"/>
    </source>
</evidence>
<reference evidence="1" key="1">
    <citation type="submission" date="2023-01" db="EMBL/GenBank/DDBJ databases">
        <title>The diversity of Class Acidimicrobiia in South China Sea sediment environments and the proposal of Iamia marina sp. nov., a novel species of the genus Iamia.</title>
        <authorList>
            <person name="He Y."/>
            <person name="Tian X."/>
        </authorList>
    </citation>
    <scope>NUCLEOTIDE SEQUENCE</scope>
    <source>
        <strain evidence="1">DSM 19957</strain>
    </source>
</reference>
<accession>A0AAF0BTS4</accession>
<dbReference type="GO" id="GO:0016787">
    <property type="term" value="F:hydrolase activity"/>
    <property type="evidence" value="ECO:0007669"/>
    <property type="project" value="UniProtKB-ARBA"/>
</dbReference>
<evidence type="ECO:0000313" key="2">
    <source>
        <dbReference type="Proteomes" id="UP001216390"/>
    </source>
</evidence>
<dbReference type="PANTHER" id="PTHR10151:SF120">
    <property type="entry name" value="BIS(5'-ADENOSYL)-TRIPHOSPHATASE"/>
    <property type="match status" value="1"/>
</dbReference>
<dbReference type="Pfam" id="PF01663">
    <property type="entry name" value="Phosphodiest"/>
    <property type="match status" value="1"/>
</dbReference>
<dbReference type="KEGG" id="ima:PO878_11890"/>
<gene>
    <name evidence="1" type="ORF">PO878_11890</name>
</gene>
<dbReference type="AlphaFoldDB" id="A0AAF0BTS4"/>
<name>A0AAF0BTS4_9ACTN</name>
<proteinExistence type="predicted"/>
<dbReference type="SUPFAM" id="SSF53649">
    <property type="entry name" value="Alkaline phosphatase-like"/>
    <property type="match status" value="1"/>
</dbReference>
<dbReference type="RefSeq" id="WP_272734725.1">
    <property type="nucleotide sequence ID" value="NZ_CP116942.1"/>
</dbReference>